<keyword evidence="2" id="KW-1185">Reference proteome</keyword>
<organism evidence="1 2">
    <name type="scientific">Oleiphilus messinensis</name>
    <dbReference type="NCBI Taxonomy" id="141451"/>
    <lineage>
        <taxon>Bacteria</taxon>
        <taxon>Pseudomonadati</taxon>
        <taxon>Pseudomonadota</taxon>
        <taxon>Gammaproteobacteria</taxon>
        <taxon>Oceanospirillales</taxon>
        <taxon>Oleiphilaceae</taxon>
        <taxon>Oleiphilus</taxon>
    </lineage>
</organism>
<reference evidence="1 2" key="1">
    <citation type="submission" date="2017-05" db="EMBL/GenBank/DDBJ databases">
        <title>Genomic insights into alkan degradation activity of Oleiphilus messinensis.</title>
        <authorList>
            <person name="Kozyavkin S.A."/>
            <person name="Slesarev A.I."/>
            <person name="Golyshin P.N."/>
            <person name="Korzhenkov A."/>
            <person name="Golyshina O.N."/>
            <person name="Toshchakov S.V."/>
        </authorList>
    </citation>
    <scope>NUCLEOTIDE SEQUENCE [LARGE SCALE GENOMIC DNA]</scope>
    <source>
        <strain evidence="1 2">ME102</strain>
    </source>
</reference>
<protein>
    <submittedName>
        <fullName evidence="1">Uncharacterized protein</fullName>
    </submittedName>
</protein>
<accession>A0A1Y0I5Y3</accession>
<name>A0A1Y0I5Y3_9GAMM</name>
<dbReference type="EMBL" id="CP021425">
    <property type="protein sequence ID" value="ARU55650.1"/>
    <property type="molecule type" value="Genomic_DNA"/>
</dbReference>
<dbReference type="AlphaFoldDB" id="A0A1Y0I5Y3"/>
<dbReference type="KEGG" id="ome:OLMES_1575"/>
<proteinExistence type="predicted"/>
<evidence type="ECO:0000313" key="1">
    <source>
        <dbReference type="EMBL" id="ARU55650.1"/>
    </source>
</evidence>
<sequence>MRQYSGRNATARGDQYLITRRTSLFELDGASIDTLEDVLAQEKTETYQNSATITKRRHYIEFP</sequence>
<gene>
    <name evidence="1" type="ORF">OLMES_1575</name>
</gene>
<dbReference type="RefSeq" id="WP_087460731.1">
    <property type="nucleotide sequence ID" value="NZ_CP021425.1"/>
</dbReference>
<dbReference type="Proteomes" id="UP000196027">
    <property type="component" value="Chromosome"/>
</dbReference>
<evidence type="ECO:0000313" key="2">
    <source>
        <dbReference type="Proteomes" id="UP000196027"/>
    </source>
</evidence>